<proteinExistence type="predicted"/>
<comment type="caution">
    <text evidence="2">The sequence shown here is derived from an EMBL/GenBank/DDBJ whole genome shotgun (WGS) entry which is preliminary data.</text>
</comment>
<keyword evidence="3" id="KW-1185">Reference proteome</keyword>
<name>A0ABT8C0L5_9VIBR</name>
<sequence length="111" mass="12734">MSSIKRENYDVNHVGKISGLDLSLCLCLNGFLSRSVKVHTARTCRMENRAYACQAHTRYPIATVLSAMALKWRHCLHGCDDLFLFIVSKLALACCWIRQPYSGLFRRFAHR</sequence>
<dbReference type="RefSeq" id="WP_290312805.1">
    <property type="nucleotide sequence ID" value="NZ_JAUFQC010000027.1"/>
</dbReference>
<gene>
    <name evidence="1" type="ORF">QWZ16_16900</name>
    <name evidence="2" type="ORF">QWZ16_23730</name>
</gene>
<protein>
    <recommendedName>
        <fullName evidence="4">DUF3265 domain-containing protein</fullName>
    </recommendedName>
</protein>
<accession>A0ABT8C0L5</accession>
<evidence type="ECO:0008006" key="4">
    <source>
        <dbReference type="Google" id="ProtNLM"/>
    </source>
</evidence>
<reference evidence="3" key="2">
    <citation type="journal article" date="2019" name="Int. J. Syst. Evol. Microbiol.">
        <title>The Global Catalogue of Microorganisms (GCM) 10K type strain sequencing project: providing services to taxonomists for standard genome sequencing and annotation.</title>
        <authorList>
            <consortium name="The Broad Institute Genomics Platform"/>
            <consortium name="The Broad Institute Genome Sequencing Center for Infectious Disease"/>
            <person name="Wu L."/>
            <person name="Ma J."/>
        </authorList>
    </citation>
    <scope>NUCLEOTIDE SEQUENCE [LARGE SCALE GENOMIC DNA]</scope>
    <source>
        <strain evidence="3">CECT 7398</strain>
    </source>
</reference>
<evidence type="ECO:0000313" key="2">
    <source>
        <dbReference type="EMBL" id="MDN3612612.1"/>
    </source>
</evidence>
<evidence type="ECO:0000313" key="3">
    <source>
        <dbReference type="Proteomes" id="UP001238540"/>
    </source>
</evidence>
<dbReference type="Proteomes" id="UP001238540">
    <property type="component" value="Unassembled WGS sequence"/>
</dbReference>
<dbReference type="EMBL" id="JAUFQC010000027">
    <property type="protein sequence ID" value="MDN3611282.1"/>
    <property type="molecule type" value="Genomic_DNA"/>
</dbReference>
<evidence type="ECO:0000313" key="1">
    <source>
        <dbReference type="EMBL" id="MDN3611282.1"/>
    </source>
</evidence>
<dbReference type="EMBL" id="JAUFQC010000027">
    <property type="protein sequence ID" value="MDN3612612.1"/>
    <property type="molecule type" value="Genomic_DNA"/>
</dbReference>
<organism evidence="2 3">
    <name type="scientific">Vibrio ostreicida</name>
    <dbReference type="NCBI Taxonomy" id="526588"/>
    <lineage>
        <taxon>Bacteria</taxon>
        <taxon>Pseudomonadati</taxon>
        <taxon>Pseudomonadota</taxon>
        <taxon>Gammaproteobacteria</taxon>
        <taxon>Vibrionales</taxon>
        <taxon>Vibrionaceae</taxon>
        <taxon>Vibrio</taxon>
    </lineage>
</organism>
<reference evidence="2" key="3">
    <citation type="submission" date="2023-06" db="EMBL/GenBank/DDBJ databases">
        <authorList>
            <person name="Lucena T."/>
            <person name="Sun Q."/>
        </authorList>
    </citation>
    <scope>NUCLEOTIDE SEQUENCE</scope>
    <source>
        <strain evidence="2">CECT 7398</strain>
    </source>
</reference>
<reference evidence="2" key="1">
    <citation type="journal article" date="2014" name="Int. J. Syst. Evol. Microbiol.">
        <title>Complete genome of a new Firmicutes species belonging to the dominant human colonic microbiota ('Ruminococcus bicirculans') reveals two chromosomes and a selective capacity to utilize plant glucans.</title>
        <authorList>
            <consortium name="NISC Comparative Sequencing Program"/>
            <person name="Wegmann U."/>
            <person name="Louis P."/>
            <person name="Goesmann A."/>
            <person name="Henrissat B."/>
            <person name="Duncan S.H."/>
            <person name="Flint H.J."/>
        </authorList>
    </citation>
    <scope>NUCLEOTIDE SEQUENCE</scope>
    <source>
        <strain evidence="2">CECT 7398</strain>
    </source>
</reference>